<evidence type="ECO:0000313" key="1">
    <source>
        <dbReference type="EMBL" id="TDK39613.1"/>
    </source>
</evidence>
<keyword evidence="2" id="KW-1185">Reference proteome</keyword>
<dbReference type="Proteomes" id="UP000295238">
    <property type="component" value="Unassembled WGS sequence"/>
</dbReference>
<gene>
    <name evidence="1" type="ORF">E2F50_05760</name>
</gene>
<sequence length="71" mass="7905">MHPAVLTNAFEPNELAFLQRFFKEICAKRGVAGDTPAATDIASQIIQLYQRGVRDETHLQIELNGTVFSKS</sequence>
<dbReference type="OrthoDB" id="8100807at2"/>
<dbReference type="EMBL" id="SMTL01000001">
    <property type="protein sequence ID" value="TDK39613.1"/>
    <property type="molecule type" value="Genomic_DNA"/>
</dbReference>
<comment type="caution">
    <text evidence="1">The sequence shown here is derived from an EMBL/GenBank/DDBJ whole genome shotgun (WGS) entry which is preliminary data.</text>
</comment>
<dbReference type="RefSeq" id="WP_133315058.1">
    <property type="nucleotide sequence ID" value="NZ_SMTL01000001.1"/>
</dbReference>
<accession>A0A4R5UNU9</accession>
<organism evidence="1 2">
    <name type="scientific">Rhizobium deserti</name>
    <dbReference type="NCBI Taxonomy" id="2547961"/>
    <lineage>
        <taxon>Bacteria</taxon>
        <taxon>Pseudomonadati</taxon>
        <taxon>Pseudomonadota</taxon>
        <taxon>Alphaproteobacteria</taxon>
        <taxon>Hyphomicrobiales</taxon>
        <taxon>Rhizobiaceae</taxon>
        <taxon>Rhizobium/Agrobacterium group</taxon>
        <taxon>Rhizobium</taxon>
    </lineage>
</organism>
<reference evidence="1 2" key="1">
    <citation type="submission" date="2019-03" db="EMBL/GenBank/DDBJ databases">
        <title>Rhizobium sp. nov., an bacterium isolated from biocrust in Mu Us Desert.</title>
        <authorList>
            <person name="Lixiong L."/>
        </authorList>
    </citation>
    <scope>NUCLEOTIDE SEQUENCE [LARGE SCALE GENOMIC DNA]</scope>
    <source>
        <strain evidence="1 2">SPY-1</strain>
    </source>
</reference>
<proteinExistence type="predicted"/>
<name>A0A4R5UNU9_9HYPH</name>
<protein>
    <submittedName>
        <fullName evidence="1">Uncharacterized protein</fullName>
    </submittedName>
</protein>
<dbReference type="AlphaFoldDB" id="A0A4R5UNU9"/>
<evidence type="ECO:0000313" key="2">
    <source>
        <dbReference type="Proteomes" id="UP000295238"/>
    </source>
</evidence>